<dbReference type="AlphaFoldDB" id="A0A0V1LS80"/>
<evidence type="ECO:0000313" key="17">
    <source>
        <dbReference type="Proteomes" id="UP000054721"/>
    </source>
</evidence>
<keyword evidence="8 13" id="KW-0676">Redox-active center</keyword>
<dbReference type="OrthoDB" id="5956163at2759"/>
<feature type="binding site" evidence="11">
    <location>
        <position position="369"/>
    </location>
    <ligand>
        <name>FAD</name>
        <dbReference type="ChEBI" id="CHEBI:57692"/>
    </ligand>
</feature>
<evidence type="ECO:0000256" key="4">
    <source>
        <dbReference type="ARBA" id="ARBA00022827"/>
    </source>
</evidence>
<dbReference type="STRING" id="6335.A0A0V1LS80"/>
<dbReference type="InterPro" id="IPR046952">
    <property type="entry name" value="GSHR/TRXR-like"/>
</dbReference>
<feature type="binding site" evidence="11">
    <location>
        <begin position="237"/>
        <end position="244"/>
    </location>
    <ligand>
        <name>NAD(+)</name>
        <dbReference type="ChEBI" id="CHEBI:57540"/>
    </ligand>
</feature>
<evidence type="ECO:0000256" key="13">
    <source>
        <dbReference type="RuleBase" id="RU003691"/>
    </source>
</evidence>
<feature type="binding site" evidence="11">
    <location>
        <position position="327"/>
    </location>
    <ligand>
        <name>NAD(+)</name>
        <dbReference type="ChEBI" id="CHEBI:57540"/>
    </ligand>
</feature>
<evidence type="ECO:0000256" key="11">
    <source>
        <dbReference type="PIRSR" id="PIRSR000350-3"/>
    </source>
</evidence>
<reference evidence="16 17" key="1">
    <citation type="submission" date="2015-05" db="EMBL/GenBank/DDBJ databases">
        <title>Evolution of Trichinella species and genotypes.</title>
        <authorList>
            <person name="Korhonen P.K."/>
            <person name="Edoardo P."/>
            <person name="Giuseppe L.R."/>
            <person name="Gasser R.B."/>
        </authorList>
    </citation>
    <scope>NUCLEOTIDE SEQUENCE [LARGE SCALE GENOMIC DNA]</scope>
    <source>
        <strain evidence="16">ISS10</strain>
    </source>
</reference>
<dbReference type="GO" id="GO:0045454">
    <property type="term" value="P:cell redox homeostasis"/>
    <property type="evidence" value="ECO:0007669"/>
    <property type="project" value="InterPro"/>
</dbReference>
<dbReference type="FunFam" id="3.30.390.30:FF:000004">
    <property type="entry name" value="Thioredoxin reductase 1, cytoplasmic"/>
    <property type="match status" value="1"/>
</dbReference>
<name>A0A0V1LS80_9BILA</name>
<feature type="binding site" evidence="11">
    <location>
        <position position="107"/>
    </location>
    <ligand>
        <name>FAD</name>
        <dbReference type="ChEBI" id="CHEBI:57692"/>
    </ligand>
</feature>
<dbReference type="PANTHER" id="PTHR42737">
    <property type="entry name" value="GLUTATHIONE REDUCTASE"/>
    <property type="match status" value="1"/>
</dbReference>
<dbReference type="Pfam" id="PF07992">
    <property type="entry name" value="Pyr_redox_2"/>
    <property type="match status" value="1"/>
</dbReference>
<evidence type="ECO:0000256" key="5">
    <source>
        <dbReference type="ARBA" id="ARBA00022857"/>
    </source>
</evidence>
<comment type="catalytic activity">
    <reaction evidence="9">
        <text>[thioredoxin]-dithiol + NADP(+) = [thioredoxin]-disulfide + NADPH + H(+)</text>
        <dbReference type="Rhea" id="RHEA:20345"/>
        <dbReference type="Rhea" id="RHEA-COMP:10698"/>
        <dbReference type="Rhea" id="RHEA-COMP:10700"/>
        <dbReference type="ChEBI" id="CHEBI:15378"/>
        <dbReference type="ChEBI" id="CHEBI:29950"/>
        <dbReference type="ChEBI" id="CHEBI:50058"/>
        <dbReference type="ChEBI" id="CHEBI:57783"/>
        <dbReference type="ChEBI" id="CHEBI:58349"/>
        <dbReference type="EC" id="1.8.1.9"/>
    </reaction>
</comment>
<evidence type="ECO:0000256" key="7">
    <source>
        <dbReference type="ARBA" id="ARBA00023157"/>
    </source>
</evidence>
<dbReference type="GO" id="GO:0034599">
    <property type="term" value="P:cellular response to oxidative stress"/>
    <property type="evidence" value="ECO:0007669"/>
    <property type="project" value="TreeGrafter"/>
</dbReference>
<evidence type="ECO:0000256" key="3">
    <source>
        <dbReference type="ARBA" id="ARBA00022630"/>
    </source>
</evidence>
<accession>A0A0V1LS80</accession>
<sequence>MKRTRSLCFGGQLSMNCQLMVSRDQLQTLVLPDLAVCRRGFFLPKGTASNQFDLVVIGGGSGGLACAKEASTFGKKVAILDYVKPSVHGSSWGLGGTCVNVGCIPKKLMHQSALIGQAIRDAKSFGWDVAAESKVSFNWDNLRVNVQKHIRSLNWGYRVQMNENSVTYLNAYGSFVDANTIKTVDKANKERIITSKDIVIATGLRPKYPEIEGAEEGISSDDIFSLPRPPAKTLVVGGSYVGLECAGFLSGLGYPVTLMMRSIPLRGFDQQMAHFVTDNLIVHGTDILWRCKPKKIVKNGTKLQVEWEDEVGKSNSDLFDTVLWAIGREPRLSDLNLDAVGVKCDSKSGRILVNEKDQTTVSNIYAIGDIQHGRVELTPVAIKAGKLLARRLYSNSQLLMNYDNIPTTVFTPVEYSCVGLSEELAVEKFGANEIEVYHASFKPLEFIPPQRVRERCYLKVICTQTEPQHVLGLHYIGPNAGEIMQGFSVSLKCKLTIPQLLNSVGIHPTCAEEFVKLNITKRSGKDAVVTDKVSAVFEGKYGGRL</sequence>
<evidence type="ECO:0000259" key="15">
    <source>
        <dbReference type="Pfam" id="PF07992"/>
    </source>
</evidence>
<keyword evidence="11" id="KW-0547">Nucleotide-binding</keyword>
<dbReference type="SUPFAM" id="SSF55424">
    <property type="entry name" value="FAD/NAD-linked reductases, dimerisation (C-terminal) domain"/>
    <property type="match status" value="1"/>
</dbReference>
<keyword evidence="7" id="KW-1015">Disulfide bond</keyword>
<dbReference type="InterPro" id="IPR001100">
    <property type="entry name" value="Pyr_nuc-diS_OxRdtase"/>
</dbReference>
<dbReference type="InterPro" id="IPR006338">
    <property type="entry name" value="Thioredoxin/glutathione_Rdtase"/>
</dbReference>
<evidence type="ECO:0000259" key="14">
    <source>
        <dbReference type="Pfam" id="PF02852"/>
    </source>
</evidence>
<dbReference type="GO" id="GO:0006749">
    <property type="term" value="P:glutathione metabolic process"/>
    <property type="evidence" value="ECO:0007669"/>
    <property type="project" value="TreeGrafter"/>
</dbReference>
<evidence type="ECO:0000256" key="10">
    <source>
        <dbReference type="PIRSR" id="PIRSR000350-2"/>
    </source>
</evidence>
<dbReference type="FunFam" id="3.50.50.60:FF:000190">
    <property type="entry name" value="Thioredoxin reductase"/>
    <property type="match status" value="1"/>
</dbReference>
<dbReference type="GO" id="GO:0005739">
    <property type="term" value="C:mitochondrion"/>
    <property type="evidence" value="ECO:0007669"/>
    <property type="project" value="TreeGrafter"/>
</dbReference>
<dbReference type="Pfam" id="PF02852">
    <property type="entry name" value="Pyr_redox_dim"/>
    <property type="match status" value="1"/>
</dbReference>
<dbReference type="InterPro" id="IPR004099">
    <property type="entry name" value="Pyr_nucl-diS_OxRdtase_dimer"/>
</dbReference>
<dbReference type="Gene3D" id="3.50.50.60">
    <property type="entry name" value="FAD/NAD(P)-binding domain"/>
    <property type="match status" value="2"/>
</dbReference>
<dbReference type="Gene3D" id="3.30.390.30">
    <property type="match status" value="1"/>
</dbReference>
<feature type="active site" description="Proton acceptor" evidence="10">
    <location>
        <position position="507"/>
    </location>
</feature>
<keyword evidence="4 11" id="KW-0274">FAD</keyword>
<comment type="caution">
    <text evidence="16">The sequence shown here is derived from an EMBL/GenBank/DDBJ whole genome shotgun (WGS) entry which is preliminary data.</text>
</comment>
<gene>
    <name evidence="16" type="primary">Txnrd2</name>
    <name evidence="16" type="ORF">T02_6901</name>
</gene>
<evidence type="ECO:0000256" key="12">
    <source>
        <dbReference type="PIRSR" id="PIRSR000350-4"/>
    </source>
</evidence>
<dbReference type="PRINTS" id="PR00411">
    <property type="entry name" value="PNDRDTASEI"/>
</dbReference>
<dbReference type="GO" id="GO:0004791">
    <property type="term" value="F:thioredoxin-disulfide reductase (NADPH) activity"/>
    <property type="evidence" value="ECO:0007669"/>
    <property type="project" value="UniProtKB-EC"/>
</dbReference>
<dbReference type="InterPro" id="IPR023753">
    <property type="entry name" value="FAD/NAD-binding_dom"/>
</dbReference>
<protein>
    <recommendedName>
        <fullName evidence="2">thioredoxin-disulfide reductase (NADPH)</fullName>
        <ecNumber evidence="2">1.8.1.9</ecNumber>
    </recommendedName>
</protein>
<dbReference type="PIRSF" id="PIRSF000350">
    <property type="entry name" value="Mercury_reductase_MerA"/>
    <property type="match status" value="1"/>
</dbReference>
<dbReference type="EMBL" id="JYDW01000010">
    <property type="protein sequence ID" value="KRZ62289.1"/>
    <property type="molecule type" value="Genomic_DNA"/>
</dbReference>
<proteinExistence type="inferred from homology"/>
<dbReference type="EC" id="1.8.1.9" evidence="2"/>
<dbReference type="InterPro" id="IPR012999">
    <property type="entry name" value="Pyr_OxRdtase_I_AS"/>
</dbReference>
<dbReference type="NCBIfam" id="TIGR01438">
    <property type="entry name" value="TGR"/>
    <property type="match status" value="1"/>
</dbReference>
<evidence type="ECO:0000256" key="2">
    <source>
        <dbReference type="ARBA" id="ARBA00012610"/>
    </source>
</evidence>
<evidence type="ECO:0000256" key="1">
    <source>
        <dbReference type="ARBA" id="ARBA00007532"/>
    </source>
</evidence>
<dbReference type="PRINTS" id="PR00368">
    <property type="entry name" value="FADPNR"/>
</dbReference>
<keyword evidence="6 13" id="KW-0560">Oxidoreductase</keyword>
<evidence type="ECO:0000256" key="8">
    <source>
        <dbReference type="ARBA" id="ARBA00023284"/>
    </source>
</evidence>
<organism evidence="16 17">
    <name type="scientific">Trichinella nativa</name>
    <dbReference type="NCBI Taxonomy" id="6335"/>
    <lineage>
        <taxon>Eukaryota</taxon>
        <taxon>Metazoa</taxon>
        <taxon>Ecdysozoa</taxon>
        <taxon>Nematoda</taxon>
        <taxon>Enoplea</taxon>
        <taxon>Dorylaimia</taxon>
        <taxon>Trichinellida</taxon>
        <taxon>Trichinellidae</taxon>
        <taxon>Trichinella</taxon>
    </lineage>
</organism>
<evidence type="ECO:0000256" key="6">
    <source>
        <dbReference type="ARBA" id="ARBA00023002"/>
    </source>
</evidence>
<dbReference type="SUPFAM" id="SSF51905">
    <property type="entry name" value="FAD/NAD(P)-binding domain"/>
    <property type="match status" value="1"/>
</dbReference>
<dbReference type="InterPro" id="IPR016156">
    <property type="entry name" value="FAD/NAD-linked_Rdtase_dimer_sf"/>
</dbReference>
<dbReference type="PANTHER" id="PTHR42737:SF7">
    <property type="entry name" value="THIOREDOXIN-DISULFIDE REDUCTASE"/>
    <property type="match status" value="1"/>
</dbReference>
<dbReference type="GO" id="GO:0005829">
    <property type="term" value="C:cytosol"/>
    <property type="evidence" value="ECO:0007669"/>
    <property type="project" value="TreeGrafter"/>
</dbReference>
<feature type="disulfide bond" description="Redox-active" evidence="12">
    <location>
        <begin position="98"/>
        <end position="103"/>
    </location>
</feature>
<comment type="cofactor">
    <cofactor evidence="11">
        <name>FAD</name>
        <dbReference type="ChEBI" id="CHEBI:57692"/>
    </cofactor>
    <text evidence="11">Binds 1 FAD per subunit.</text>
</comment>
<dbReference type="Proteomes" id="UP000054721">
    <property type="component" value="Unassembled WGS sequence"/>
</dbReference>
<comment type="similarity">
    <text evidence="1 13">Belongs to the class-I pyridine nucleotide-disulfide oxidoreductase family.</text>
</comment>
<keyword evidence="11" id="KW-0520">NAD</keyword>
<dbReference type="GO" id="GO:0004362">
    <property type="term" value="F:glutathione-disulfide reductase (NADPH) activity"/>
    <property type="evidence" value="ECO:0007669"/>
    <property type="project" value="TreeGrafter"/>
</dbReference>
<feature type="binding site" evidence="11">
    <location>
        <position position="173"/>
    </location>
    <ligand>
        <name>FAD</name>
        <dbReference type="ChEBI" id="CHEBI:57692"/>
    </ligand>
</feature>
<keyword evidence="3 13" id="KW-0285">Flavoprotein</keyword>
<dbReference type="InterPro" id="IPR036188">
    <property type="entry name" value="FAD/NAD-bd_sf"/>
</dbReference>
<dbReference type="GO" id="GO:0050660">
    <property type="term" value="F:flavin adenine dinucleotide binding"/>
    <property type="evidence" value="ECO:0007669"/>
    <property type="project" value="InterPro"/>
</dbReference>
<keyword evidence="5" id="KW-0521">NADP</keyword>
<dbReference type="PROSITE" id="PS00076">
    <property type="entry name" value="PYRIDINE_REDOX_1"/>
    <property type="match status" value="1"/>
</dbReference>
<feature type="domain" description="FAD/NAD(P)-binding" evidence="15">
    <location>
        <begin position="52"/>
        <end position="385"/>
    </location>
</feature>
<evidence type="ECO:0000256" key="9">
    <source>
        <dbReference type="ARBA" id="ARBA00048132"/>
    </source>
</evidence>
<feature type="domain" description="Pyridine nucleotide-disulphide oxidoreductase dimerisation" evidence="14">
    <location>
        <begin position="405"/>
        <end position="516"/>
    </location>
</feature>
<evidence type="ECO:0000313" key="16">
    <source>
        <dbReference type="EMBL" id="KRZ62289.1"/>
    </source>
</evidence>
<keyword evidence="17" id="KW-1185">Reference proteome</keyword>